<evidence type="ECO:0000259" key="9">
    <source>
        <dbReference type="PROSITE" id="PS50111"/>
    </source>
</evidence>
<evidence type="ECO:0000313" key="12">
    <source>
        <dbReference type="Proteomes" id="UP000501421"/>
    </source>
</evidence>
<evidence type="ECO:0000256" key="8">
    <source>
        <dbReference type="SAM" id="Phobius"/>
    </source>
</evidence>
<keyword evidence="4 6" id="KW-0807">Transducer</keyword>
<comment type="similarity">
    <text evidence="5">Belongs to the methyl-accepting chemotaxis (MCP) protein family.</text>
</comment>
<keyword evidence="8" id="KW-0812">Transmembrane</keyword>
<feature type="coiled-coil region" evidence="7">
    <location>
        <begin position="246"/>
        <end position="312"/>
    </location>
</feature>
<evidence type="ECO:0000256" key="4">
    <source>
        <dbReference type="ARBA" id="ARBA00023224"/>
    </source>
</evidence>
<dbReference type="GO" id="GO:0007165">
    <property type="term" value="P:signal transduction"/>
    <property type="evidence" value="ECO:0007669"/>
    <property type="project" value="UniProtKB-KW"/>
</dbReference>
<evidence type="ECO:0008006" key="13">
    <source>
        <dbReference type="Google" id="ProtNLM"/>
    </source>
</evidence>
<evidence type="ECO:0000259" key="10">
    <source>
        <dbReference type="PROSITE" id="PS50885"/>
    </source>
</evidence>
<feature type="coiled-coil region" evidence="7">
    <location>
        <begin position="526"/>
        <end position="553"/>
    </location>
</feature>
<evidence type="ECO:0000256" key="2">
    <source>
        <dbReference type="ARBA" id="ARBA00022475"/>
    </source>
</evidence>
<dbReference type="PANTHER" id="PTHR32089:SF112">
    <property type="entry name" value="LYSOZYME-LIKE PROTEIN-RELATED"/>
    <property type="match status" value="1"/>
</dbReference>
<gene>
    <name evidence="11" type="ORF">GsuE55_19870</name>
</gene>
<dbReference type="Gene3D" id="6.10.340.10">
    <property type="match status" value="1"/>
</dbReference>
<evidence type="ECO:0000256" key="5">
    <source>
        <dbReference type="ARBA" id="ARBA00029447"/>
    </source>
</evidence>
<organism evidence="11 12">
    <name type="scientific">Geobacillus subterraneus</name>
    <dbReference type="NCBI Taxonomy" id="129338"/>
    <lineage>
        <taxon>Bacteria</taxon>
        <taxon>Bacillati</taxon>
        <taxon>Bacillota</taxon>
        <taxon>Bacilli</taxon>
        <taxon>Bacillales</taxon>
        <taxon>Anoxybacillaceae</taxon>
        <taxon>Geobacillus</taxon>
    </lineage>
</organism>
<protein>
    <recommendedName>
        <fullName evidence="13">Chemotaxis protein</fullName>
    </recommendedName>
</protein>
<evidence type="ECO:0000256" key="6">
    <source>
        <dbReference type="PROSITE-ProRule" id="PRU00284"/>
    </source>
</evidence>
<dbReference type="InterPro" id="IPR003660">
    <property type="entry name" value="HAMP_dom"/>
</dbReference>
<feature type="domain" description="HAMP" evidence="10">
    <location>
        <begin position="191"/>
        <end position="244"/>
    </location>
</feature>
<feature type="domain" description="Methyl-accepting transducer" evidence="9">
    <location>
        <begin position="263"/>
        <end position="520"/>
    </location>
</feature>
<dbReference type="EMBL" id="AP022557">
    <property type="protein sequence ID" value="BBW97154.1"/>
    <property type="molecule type" value="Genomic_DNA"/>
</dbReference>
<evidence type="ECO:0000256" key="3">
    <source>
        <dbReference type="ARBA" id="ARBA00023136"/>
    </source>
</evidence>
<feature type="transmembrane region" description="Helical" evidence="8">
    <location>
        <begin position="7"/>
        <end position="27"/>
    </location>
</feature>
<keyword evidence="8" id="KW-1133">Transmembrane helix</keyword>
<evidence type="ECO:0000256" key="1">
    <source>
        <dbReference type="ARBA" id="ARBA00004236"/>
    </source>
</evidence>
<dbReference type="SMART" id="SM00304">
    <property type="entry name" value="HAMP"/>
    <property type="match status" value="1"/>
</dbReference>
<dbReference type="Proteomes" id="UP000501421">
    <property type="component" value="Chromosome"/>
</dbReference>
<proteinExistence type="inferred from homology"/>
<dbReference type="PANTHER" id="PTHR32089">
    <property type="entry name" value="METHYL-ACCEPTING CHEMOTAXIS PROTEIN MCPB"/>
    <property type="match status" value="1"/>
</dbReference>
<dbReference type="PROSITE" id="PS50885">
    <property type="entry name" value="HAMP"/>
    <property type="match status" value="1"/>
</dbReference>
<keyword evidence="7" id="KW-0175">Coiled coil</keyword>
<comment type="subcellular location">
    <subcellularLocation>
        <location evidence="1">Cell membrane</location>
    </subcellularLocation>
</comment>
<feature type="coiled-coil region" evidence="7">
    <location>
        <begin position="46"/>
        <end position="92"/>
    </location>
</feature>
<reference evidence="12" key="1">
    <citation type="journal article" date="2020" name="Microbiol. Resour. Announc.">
        <title>Complete Genome Sequence of Geobacillus sp. Strain E55-1, Isolated from Mine Geyser in Japan.</title>
        <authorList>
            <person name="Miyazaki K."/>
            <person name="Hase E."/>
            <person name="Tokito N."/>
        </authorList>
    </citation>
    <scope>NUCLEOTIDE SEQUENCE [LARGE SCALE GENOMIC DNA]</scope>
    <source>
        <strain evidence="12">E55-1</strain>
    </source>
</reference>
<name>A0A679FWJ4_9BACL</name>
<evidence type="ECO:0000313" key="11">
    <source>
        <dbReference type="EMBL" id="BBW97154.1"/>
    </source>
</evidence>
<dbReference type="GO" id="GO:0005886">
    <property type="term" value="C:plasma membrane"/>
    <property type="evidence" value="ECO:0007669"/>
    <property type="project" value="UniProtKB-SubCell"/>
</dbReference>
<dbReference type="PROSITE" id="PS50111">
    <property type="entry name" value="CHEMOTAXIS_TRANSDUC_2"/>
    <property type="match status" value="1"/>
</dbReference>
<dbReference type="CDD" id="cd06225">
    <property type="entry name" value="HAMP"/>
    <property type="match status" value="1"/>
</dbReference>
<dbReference type="Pfam" id="PF00015">
    <property type="entry name" value="MCPsignal"/>
    <property type="match status" value="1"/>
</dbReference>
<sequence>MTIRQKLWLHAFVALVAAIGIIGYIIATMLSIQEKNEDIVPVLLSVRQLEADMKGAKQSLNSASYNMTEGNKQQALAQLHIVDQRLEKLKTAVEQPRFRSLVEKAGTKFAAVKQAVGTAFAKKDAAEVRRQAMRIEGAINDVVVLGWETNDHYQAVQRDLKQQIQTVIGTAVIGSVLLMLISGLASWRLTRSITSPLRQLAANAGEIASGNLIVARVDYRAKDELGSLNEAFAAMVEQLKQLLGSVGKASKQVEQFAQEMEAEQQTLTSLHEQVTVSVNELSTGTQNIAEELQQAVEQIEKMDETFAKTAERTEQTVRYGSAALEAVESGRAAMDQQMRLIHQSVEATRLIEQATKQLAGYASHIQQMAASVAEIAEQTNLLALNAAIEAARAGEAGKGFAVVADEVRKLAEQSAQATKQIFATVSLIERGVASVTDAVTNGMEMAREQSESAEVTTKAFAKIDETVTSISADLQALADAFSDLKWREEQVFKNVESISAVVQQSAAGSEQIAASMTEQLAAFERMKEKATTLRELTDELRAAMSQFQVNEEEKHMERQR</sequence>
<keyword evidence="12" id="KW-1185">Reference proteome</keyword>
<dbReference type="InterPro" id="IPR004089">
    <property type="entry name" value="MCPsignal_dom"/>
</dbReference>
<keyword evidence="3 8" id="KW-0472">Membrane</keyword>
<accession>A0A679FWJ4</accession>
<dbReference type="Pfam" id="PF00672">
    <property type="entry name" value="HAMP"/>
    <property type="match status" value="1"/>
</dbReference>
<dbReference type="SUPFAM" id="SSF58104">
    <property type="entry name" value="Methyl-accepting chemotaxis protein (MCP) signaling domain"/>
    <property type="match status" value="1"/>
</dbReference>
<evidence type="ECO:0000256" key="7">
    <source>
        <dbReference type="SAM" id="Coils"/>
    </source>
</evidence>
<dbReference type="SMART" id="SM00283">
    <property type="entry name" value="MA"/>
    <property type="match status" value="1"/>
</dbReference>
<dbReference type="AlphaFoldDB" id="A0A679FWJ4"/>
<keyword evidence="2" id="KW-1003">Cell membrane</keyword>
<dbReference type="RefSeq" id="WP_051962632.1">
    <property type="nucleotide sequence ID" value="NZ_AP022557.1"/>
</dbReference>
<dbReference type="Gene3D" id="1.10.287.950">
    <property type="entry name" value="Methyl-accepting chemotaxis protein"/>
    <property type="match status" value="1"/>
</dbReference>